<dbReference type="InterPro" id="IPR024382">
    <property type="entry name" value="Vps3844_C"/>
</dbReference>
<dbReference type="PANTHER" id="PTHR36853:SF1">
    <property type="entry name" value="DUF3844 DOMAIN-CONTAINING PROTEIN"/>
    <property type="match status" value="1"/>
</dbReference>
<dbReference type="Proteomes" id="UP000799291">
    <property type="component" value="Unassembled WGS sequence"/>
</dbReference>
<organism evidence="6 7">
    <name type="scientific">Lentithecium fluviatile CBS 122367</name>
    <dbReference type="NCBI Taxonomy" id="1168545"/>
    <lineage>
        <taxon>Eukaryota</taxon>
        <taxon>Fungi</taxon>
        <taxon>Dikarya</taxon>
        <taxon>Ascomycota</taxon>
        <taxon>Pezizomycotina</taxon>
        <taxon>Dothideomycetes</taxon>
        <taxon>Pleosporomycetidae</taxon>
        <taxon>Pleosporales</taxon>
        <taxon>Massarineae</taxon>
        <taxon>Lentitheciaceae</taxon>
        <taxon>Lentithecium</taxon>
    </lineage>
</organism>
<reference evidence="6" key="1">
    <citation type="journal article" date="2020" name="Stud. Mycol.">
        <title>101 Dothideomycetes genomes: a test case for predicting lifestyles and emergence of pathogens.</title>
        <authorList>
            <person name="Haridas S."/>
            <person name="Albert R."/>
            <person name="Binder M."/>
            <person name="Bloem J."/>
            <person name="Labutti K."/>
            <person name="Salamov A."/>
            <person name="Andreopoulos B."/>
            <person name="Baker S."/>
            <person name="Barry K."/>
            <person name="Bills G."/>
            <person name="Bluhm B."/>
            <person name="Cannon C."/>
            <person name="Castanera R."/>
            <person name="Culley D."/>
            <person name="Daum C."/>
            <person name="Ezra D."/>
            <person name="Gonzalez J."/>
            <person name="Henrissat B."/>
            <person name="Kuo A."/>
            <person name="Liang C."/>
            <person name="Lipzen A."/>
            <person name="Lutzoni F."/>
            <person name="Magnuson J."/>
            <person name="Mondo S."/>
            <person name="Nolan M."/>
            <person name="Ohm R."/>
            <person name="Pangilinan J."/>
            <person name="Park H.-J."/>
            <person name="Ramirez L."/>
            <person name="Alfaro M."/>
            <person name="Sun H."/>
            <person name="Tritt A."/>
            <person name="Yoshinaga Y."/>
            <person name="Zwiers L.-H."/>
            <person name="Turgeon B."/>
            <person name="Goodwin S."/>
            <person name="Spatafora J."/>
            <person name="Crous P."/>
            <person name="Grigoriev I."/>
        </authorList>
    </citation>
    <scope>NUCLEOTIDE SEQUENCE</scope>
    <source>
        <strain evidence="6">CBS 122367</strain>
    </source>
</reference>
<keyword evidence="2" id="KW-1133">Transmembrane helix</keyword>
<dbReference type="InterPro" id="IPR049205">
    <property type="entry name" value="Vps3844_N"/>
</dbReference>
<proteinExistence type="predicted"/>
<dbReference type="GO" id="GO:0005783">
    <property type="term" value="C:endoplasmic reticulum"/>
    <property type="evidence" value="ECO:0007669"/>
    <property type="project" value="TreeGrafter"/>
</dbReference>
<sequence length="413" mass="44161">MKLSWGFALSSLYSAACATEVGHVYILDPSPRPSAQAPSSVDPETARLIFAQRLGLSRFHSINNPTEETVQQINAFGGRQQKLFGGEGPERSRAQLLVWVDNAEDATGTIVAIIGDASQWTSSFTITSPPSAADNDRLINDMILQADSLCKKAGSNDYTRAAVDTLVLMHSLVSNLGPLSTHSKYLSILREDGKRTGELATLVPELLAYSSGDYGYSITVVVMPPSSSHSKRAAIPWGSYDVPSLQPRREATEEPLSPSTAEPASSSNPVSDLEDFPTIMQAEGNDTTPPLGILPSCFASRSECESKTHGCSGHGECSLSRPGGKDRTKCYACTCKPDIKHVGENGMESKIKTTYWGGPACQKKDVSIPFWLFFGSGVLLTFLITTGIGMLYSMGSEELPSVIGAGVSGPVRK</sequence>
<feature type="chain" id="PRO_5026124670" evidence="3">
    <location>
        <begin position="19"/>
        <end position="413"/>
    </location>
</feature>
<feature type="transmembrane region" description="Helical" evidence="2">
    <location>
        <begin position="370"/>
        <end position="392"/>
    </location>
</feature>
<keyword evidence="3" id="KW-0732">Signal</keyword>
<evidence type="ECO:0000259" key="5">
    <source>
        <dbReference type="Pfam" id="PF21656"/>
    </source>
</evidence>
<gene>
    <name evidence="6" type="ORF">K458DRAFT_314437</name>
</gene>
<dbReference type="Pfam" id="PF21656">
    <property type="entry name" value="DUF6859"/>
    <property type="match status" value="1"/>
</dbReference>
<evidence type="ECO:0000259" key="4">
    <source>
        <dbReference type="Pfam" id="PF12955"/>
    </source>
</evidence>
<dbReference type="EMBL" id="MU005604">
    <property type="protein sequence ID" value="KAF2679323.1"/>
    <property type="molecule type" value="Genomic_DNA"/>
</dbReference>
<keyword evidence="2" id="KW-0472">Membrane</keyword>
<feature type="domain" description="Vacuolar sorting protein Vps3844 C-terminal" evidence="4">
    <location>
        <begin position="297"/>
        <end position="405"/>
    </location>
</feature>
<dbReference type="AlphaFoldDB" id="A0A6G1IMV3"/>
<protein>
    <submittedName>
        <fullName evidence="6">Uncharacterized protein</fullName>
    </submittedName>
</protein>
<accession>A0A6G1IMV3</accession>
<dbReference type="InterPro" id="IPR053065">
    <property type="entry name" value="Archenteron_Induction-Rel"/>
</dbReference>
<evidence type="ECO:0000256" key="1">
    <source>
        <dbReference type="SAM" id="MobiDB-lite"/>
    </source>
</evidence>
<evidence type="ECO:0000256" key="3">
    <source>
        <dbReference type="SAM" id="SignalP"/>
    </source>
</evidence>
<evidence type="ECO:0000313" key="7">
    <source>
        <dbReference type="Proteomes" id="UP000799291"/>
    </source>
</evidence>
<feature type="compositionally biased region" description="Polar residues" evidence="1">
    <location>
        <begin position="257"/>
        <end position="270"/>
    </location>
</feature>
<feature type="signal peptide" evidence="3">
    <location>
        <begin position="1"/>
        <end position="18"/>
    </location>
</feature>
<dbReference type="OrthoDB" id="5583277at2759"/>
<evidence type="ECO:0000256" key="2">
    <source>
        <dbReference type="SAM" id="Phobius"/>
    </source>
</evidence>
<feature type="region of interest" description="Disordered" evidence="1">
    <location>
        <begin position="242"/>
        <end position="273"/>
    </location>
</feature>
<feature type="domain" description="Vacuolar sorting protein Vps3844 N-terminal" evidence="5">
    <location>
        <begin position="40"/>
        <end position="145"/>
    </location>
</feature>
<dbReference type="PANTHER" id="PTHR36853">
    <property type="entry name" value="EXPRESSED PROTEIN"/>
    <property type="match status" value="1"/>
</dbReference>
<keyword evidence="2" id="KW-0812">Transmembrane</keyword>
<evidence type="ECO:0000313" key="6">
    <source>
        <dbReference type="EMBL" id="KAF2679323.1"/>
    </source>
</evidence>
<keyword evidence="7" id="KW-1185">Reference proteome</keyword>
<name>A0A6G1IMV3_9PLEO</name>
<dbReference type="Pfam" id="PF12955">
    <property type="entry name" value="Vps3844_C"/>
    <property type="match status" value="1"/>
</dbReference>